<name>A0A061AFC7_9MOLU</name>
<dbReference type="Proteomes" id="UP000032434">
    <property type="component" value="Chromosome 1"/>
</dbReference>
<keyword evidence="2" id="KW-1185">Reference proteome</keyword>
<reference evidence="2" key="1">
    <citation type="submission" date="2014-05" db="EMBL/GenBank/DDBJ databases">
        <authorList>
            <person name="Kube M."/>
        </authorList>
    </citation>
    <scope>NUCLEOTIDE SEQUENCE [LARGE SCALE GENOMIC DNA]</scope>
</reference>
<dbReference type="AlphaFoldDB" id="A0A061AFC7"/>
<dbReference type="PATRIC" id="fig|35623.3.peg.128"/>
<organism evidence="1 2">
    <name type="scientific">Acholeplasma oculi</name>
    <dbReference type="NCBI Taxonomy" id="35623"/>
    <lineage>
        <taxon>Bacteria</taxon>
        <taxon>Bacillati</taxon>
        <taxon>Mycoplasmatota</taxon>
        <taxon>Mollicutes</taxon>
        <taxon>Acholeplasmatales</taxon>
        <taxon>Acholeplasmataceae</taxon>
        <taxon>Acholeplasma</taxon>
    </lineage>
</organism>
<dbReference type="EMBL" id="LK028559">
    <property type="protein sequence ID" value="CDR30201.1"/>
    <property type="molecule type" value="Genomic_DNA"/>
</dbReference>
<dbReference type="InParanoid" id="A0A061AFC7"/>
<protein>
    <submittedName>
        <fullName evidence="1">Uncharacterized protein</fullName>
    </submittedName>
</protein>
<dbReference type="HOGENOM" id="CLU_3303072_0_0_14"/>
<accession>A0A061AFC7</accession>
<evidence type="ECO:0000313" key="1">
    <source>
        <dbReference type="EMBL" id="CDR30201.1"/>
    </source>
</evidence>
<gene>
    <name evidence="1" type="ORF">Aocu_01280</name>
</gene>
<dbReference type="KEGG" id="aoc:Aocu_01280"/>
<sequence>MITALIIYLFTLPVRILKGLHKAFKALFIPAKKPIKRIKK</sequence>
<proteinExistence type="predicted"/>
<evidence type="ECO:0000313" key="2">
    <source>
        <dbReference type="Proteomes" id="UP000032434"/>
    </source>
</evidence>
<dbReference type="RefSeq" id="WP_281268228.1">
    <property type="nucleotide sequence ID" value="NZ_FUZK01000002.1"/>
</dbReference>